<keyword evidence="4" id="KW-1185">Reference proteome</keyword>
<dbReference type="InterPro" id="IPR036249">
    <property type="entry name" value="Thioredoxin-like_sf"/>
</dbReference>
<dbReference type="CDD" id="cd02966">
    <property type="entry name" value="TlpA_like_family"/>
    <property type="match status" value="1"/>
</dbReference>
<keyword evidence="1" id="KW-0812">Transmembrane</keyword>
<dbReference type="AlphaFoldDB" id="A0A369BB82"/>
<evidence type="ECO:0000313" key="4">
    <source>
        <dbReference type="Proteomes" id="UP000253034"/>
    </source>
</evidence>
<dbReference type="PANTHER" id="PTHR42852:SF17">
    <property type="entry name" value="THIOREDOXIN-LIKE PROTEIN HI_1115"/>
    <property type="match status" value="1"/>
</dbReference>
<keyword evidence="1" id="KW-1133">Transmembrane helix</keyword>
<feature type="transmembrane region" description="Helical" evidence="1">
    <location>
        <begin position="12"/>
        <end position="30"/>
    </location>
</feature>
<dbReference type="PROSITE" id="PS51352">
    <property type="entry name" value="THIOREDOXIN_2"/>
    <property type="match status" value="1"/>
</dbReference>
<dbReference type="PANTHER" id="PTHR42852">
    <property type="entry name" value="THIOL:DISULFIDE INTERCHANGE PROTEIN DSBE"/>
    <property type="match status" value="1"/>
</dbReference>
<dbReference type="SUPFAM" id="SSF52833">
    <property type="entry name" value="Thioredoxin-like"/>
    <property type="match status" value="1"/>
</dbReference>
<dbReference type="RefSeq" id="WP_170138031.1">
    <property type="nucleotide sequence ID" value="NZ_QPJT01000004.1"/>
</dbReference>
<keyword evidence="1" id="KW-0472">Membrane</keyword>
<dbReference type="InterPro" id="IPR050553">
    <property type="entry name" value="Thioredoxin_ResA/DsbE_sf"/>
</dbReference>
<feature type="domain" description="Thioredoxin" evidence="2">
    <location>
        <begin position="53"/>
        <end position="193"/>
    </location>
</feature>
<dbReference type="InterPro" id="IPR013766">
    <property type="entry name" value="Thioredoxin_domain"/>
</dbReference>
<protein>
    <submittedName>
        <fullName evidence="3">Peroxiredoxin</fullName>
    </submittedName>
</protein>
<evidence type="ECO:0000313" key="3">
    <source>
        <dbReference type="EMBL" id="RCX18783.1"/>
    </source>
</evidence>
<dbReference type="Gene3D" id="3.40.30.10">
    <property type="entry name" value="Glutaredoxin"/>
    <property type="match status" value="1"/>
</dbReference>
<dbReference type="EMBL" id="QPJT01000004">
    <property type="protein sequence ID" value="RCX18783.1"/>
    <property type="molecule type" value="Genomic_DNA"/>
</dbReference>
<sequence>MKKSRGVVTRNIIIWVVAAIAVFAGLYVVYGKYAGTGEDEGLIGGLRPAAQGEEELVKMPGFTLPDIEGNEVKLSDYRDKIVVLNFWTTWCKYCKTEMPEFQEAQKEYAESGDDVVMLTVNVQEDEETVKKYLSDNGITLPVLIDKDGSIAAAYGVNGFPTTYIIRKDGTLYKYAPGAIDKKTLKKMVDEIRK</sequence>
<comment type="caution">
    <text evidence="3">The sequence shown here is derived from an EMBL/GenBank/DDBJ whole genome shotgun (WGS) entry which is preliminary data.</text>
</comment>
<organism evidence="3 4">
    <name type="scientific">Anaerobacterium chartisolvens</name>
    <dbReference type="NCBI Taxonomy" id="1297424"/>
    <lineage>
        <taxon>Bacteria</taxon>
        <taxon>Bacillati</taxon>
        <taxon>Bacillota</taxon>
        <taxon>Clostridia</taxon>
        <taxon>Eubacteriales</taxon>
        <taxon>Oscillospiraceae</taxon>
        <taxon>Anaerobacterium</taxon>
    </lineage>
</organism>
<dbReference type="GO" id="GO:0016209">
    <property type="term" value="F:antioxidant activity"/>
    <property type="evidence" value="ECO:0007669"/>
    <property type="project" value="InterPro"/>
</dbReference>
<evidence type="ECO:0000259" key="2">
    <source>
        <dbReference type="PROSITE" id="PS51352"/>
    </source>
</evidence>
<evidence type="ECO:0000256" key="1">
    <source>
        <dbReference type="SAM" id="Phobius"/>
    </source>
</evidence>
<accession>A0A369BB82</accession>
<reference evidence="3 4" key="1">
    <citation type="submission" date="2018-07" db="EMBL/GenBank/DDBJ databases">
        <title>Genomic Encyclopedia of Type Strains, Phase IV (KMG-IV): sequencing the most valuable type-strain genomes for metagenomic binning, comparative biology and taxonomic classification.</title>
        <authorList>
            <person name="Goeker M."/>
        </authorList>
    </citation>
    <scope>NUCLEOTIDE SEQUENCE [LARGE SCALE GENOMIC DNA]</scope>
    <source>
        <strain evidence="3 4">DSM 27016</strain>
    </source>
</reference>
<dbReference type="InterPro" id="IPR000866">
    <property type="entry name" value="AhpC/TSA"/>
</dbReference>
<name>A0A369BB82_9FIRM</name>
<gene>
    <name evidence="3" type="ORF">DFR58_10452</name>
</gene>
<dbReference type="Pfam" id="PF00578">
    <property type="entry name" value="AhpC-TSA"/>
    <property type="match status" value="1"/>
</dbReference>
<dbReference type="GO" id="GO:0016491">
    <property type="term" value="F:oxidoreductase activity"/>
    <property type="evidence" value="ECO:0007669"/>
    <property type="project" value="InterPro"/>
</dbReference>
<proteinExistence type="predicted"/>
<dbReference type="Proteomes" id="UP000253034">
    <property type="component" value="Unassembled WGS sequence"/>
</dbReference>